<dbReference type="PRINTS" id="PR00385">
    <property type="entry name" value="P450"/>
</dbReference>
<dbReference type="InterPro" id="IPR017972">
    <property type="entry name" value="Cyt_P450_CS"/>
</dbReference>
<dbReference type="Gene3D" id="1.10.630.10">
    <property type="entry name" value="Cytochrome P450"/>
    <property type="match status" value="1"/>
</dbReference>
<evidence type="ECO:0000256" key="8">
    <source>
        <dbReference type="ARBA" id="ARBA00023004"/>
    </source>
</evidence>
<sequence length="536" mass="61307">MAPSPVPTTERNGNMIRVSSPTAIWWIIVVPLILLWAWKLLNWLWLKPKRLEKLLRAQGLEGNKYRVLVGDSMEMFKMIKEGAKSQQHNSLSNDKDVAPHVFSFVHHTVHKFGKNSFVWEGPTPKVIITNPDQIKEVFNKINDFGKPKLSPLVKLLGTGLANYEGEKWQKHRKIINPAFHVEKLKVMSPTIFECCDEMVRKWDEMLSSDGKCEVDIWPFLQNLTCDIISKTAFGSSYEEGKRIFDLLREQAGLTMKLRYVFIPGWWLLPTATHKRMTEIDKDIKASLKFIISKREKAMKAGEVMNRDLLGILLESNHREIQEHGNNKAAGMTSQEVIEECNAFYLAGQETTSDLLVWAMVLLSRYPDWQARAREEVLQVFGDRKPDNEGLSHLKTMTMILYEVLRLYPPTIYFNRAVHKDVKLGNLSLPAGVQVSLPILLIHHDRDIWGDDATEFKPERFSEGVAKATKGQVSFFPFGWGPRICIGQNFALMEAKIVLSLLLQRFSFELSPSYTHAPTTVLSLNPKHGAHVILHKL</sequence>
<evidence type="ECO:0000256" key="3">
    <source>
        <dbReference type="ARBA" id="ARBA00022617"/>
    </source>
</evidence>
<dbReference type="InterPro" id="IPR002401">
    <property type="entry name" value="Cyt_P450_E_grp-I"/>
</dbReference>
<comment type="subcellular location">
    <subcellularLocation>
        <location evidence="1">Membrane</location>
        <topology evidence="1">Single-pass membrane protein</topology>
    </subcellularLocation>
</comment>
<keyword evidence="6 12" id="KW-1133">Transmembrane helix</keyword>
<protein>
    <recommendedName>
        <fullName evidence="15">11-oxo-beta-amyrin 30-oxidase</fullName>
    </recommendedName>
</protein>
<dbReference type="PANTHER" id="PTHR24282:SF118">
    <property type="entry name" value="CYTOCHROME P450 FAMILY MONOOXYGENASE"/>
    <property type="match status" value="1"/>
</dbReference>
<evidence type="ECO:0000256" key="12">
    <source>
        <dbReference type="SAM" id="Phobius"/>
    </source>
</evidence>
<accession>A0ABU6TLM6</accession>
<dbReference type="Pfam" id="PF00067">
    <property type="entry name" value="p450"/>
    <property type="match status" value="1"/>
</dbReference>
<evidence type="ECO:0000313" key="14">
    <source>
        <dbReference type="Proteomes" id="UP001341840"/>
    </source>
</evidence>
<dbReference type="PANTHER" id="PTHR24282">
    <property type="entry name" value="CYTOCHROME P450 FAMILY MEMBER"/>
    <property type="match status" value="1"/>
</dbReference>
<evidence type="ECO:0000256" key="7">
    <source>
        <dbReference type="ARBA" id="ARBA00023002"/>
    </source>
</evidence>
<reference evidence="13 14" key="1">
    <citation type="journal article" date="2023" name="Plants (Basel)">
        <title>Bridging the Gap: Combining Genomics and Transcriptomics Approaches to Understand Stylosanthes scabra, an Orphan Legume from the Brazilian Caatinga.</title>
        <authorList>
            <person name="Ferreira-Neto J.R.C."/>
            <person name="da Silva M.D."/>
            <person name="Binneck E."/>
            <person name="de Melo N.F."/>
            <person name="da Silva R.H."/>
            <person name="de Melo A.L.T.M."/>
            <person name="Pandolfi V."/>
            <person name="Bustamante F.O."/>
            <person name="Brasileiro-Vidal A.C."/>
            <person name="Benko-Iseppon A.M."/>
        </authorList>
    </citation>
    <scope>NUCLEOTIDE SEQUENCE [LARGE SCALE GENOMIC DNA]</scope>
    <source>
        <tissue evidence="13">Leaves</tissue>
    </source>
</reference>
<comment type="similarity">
    <text evidence="2 11">Belongs to the cytochrome P450 family.</text>
</comment>
<evidence type="ECO:0000256" key="9">
    <source>
        <dbReference type="ARBA" id="ARBA00023033"/>
    </source>
</evidence>
<name>A0ABU6TLM6_9FABA</name>
<evidence type="ECO:0000256" key="6">
    <source>
        <dbReference type="ARBA" id="ARBA00022989"/>
    </source>
</evidence>
<dbReference type="CDD" id="cd20642">
    <property type="entry name" value="CYP72"/>
    <property type="match status" value="1"/>
</dbReference>
<dbReference type="InterPro" id="IPR036396">
    <property type="entry name" value="Cyt_P450_sf"/>
</dbReference>
<keyword evidence="10 12" id="KW-0472">Membrane</keyword>
<dbReference type="PROSITE" id="PS00086">
    <property type="entry name" value="CYTOCHROME_P450"/>
    <property type="match status" value="1"/>
</dbReference>
<dbReference type="InterPro" id="IPR001128">
    <property type="entry name" value="Cyt_P450"/>
</dbReference>
<comment type="caution">
    <text evidence="13">The sequence shown here is derived from an EMBL/GenBank/DDBJ whole genome shotgun (WGS) entry which is preliminary data.</text>
</comment>
<dbReference type="SUPFAM" id="SSF48264">
    <property type="entry name" value="Cytochrome P450"/>
    <property type="match status" value="1"/>
</dbReference>
<evidence type="ECO:0000256" key="5">
    <source>
        <dbReference type="ARBA" id="ARBA00022723"/>
    </source>
</evidence>
<evidence type="ECO:0000313" key="13">
    <source>
        <dbReference type="EMBL" id="MED6149694.1"/>
    </source>
</evidence>
<evidence type="ECO:0000256" key="10">
    <source>
        <dbReference type="ARBA" id="ARBA00023136"/>
    </source>
</evidence>
<dbReference type="InterPro" id="IPR050665">
    <property type="entry name" value="Cytochrome_P450_Monooxygen"/>
</dbReference>
<keyword evidence="3 11" id="KW-0349">Heme</keyword>
<dbReference type="EMBL" id="JASCZI010091261">
    <property type="protein sequence ID" value="MED6149694.1"/>
    <property type="molecule type" value="Genomic_DNA"/>
</dbReference>
<keyword evidence="14" id="KW-1185">Reference proteome</keyword>
<feature type="transmembrane region" description="Helical" evidence="12">
    <location>
        <begin position="23"/>
        <end position="46"/>
    </location>
</feature>
<keyword evidence="5 11" id="KW-0479">Metal-binding</keyword>
<keyword evidence="8 11" id="KW-0408">Iron</keyword>
<keyword evidence="4 12" id="KW-0812">Transmembrane</keyword>
<keyword evidence="7 11" id="KW-0560">Oxidoreductase</keyword>
<evidence type="ECO:0000256" key="1">
    <source>
        <dbReference type="ARBA" id="ARBA00004167"/>
    </source>
</evidence>
<evidence type="ECO:0000256" key="4">
    <source>
        <dbReference type="ARBA" id="ARBA00022692"/>
    </source>
</evidence>
<proteinExistence type="inferred from homology"/>
<evidence type="ECO:0000256" key="11">
    <source>
        <dbReference type="RuleBase" id="RU000461"/>
    </source>
</evidence>
<organism evidence="13 14">
    <name type="scientific">Stylosanthes scabra</name>
    <dbReference type="NCBI Taxonomy" id="79078"/>
    <lineage>
        <taxon>Eukaryota</taxon>
        <taxon>Viridiplantae</taxon>
        <taxon>Streptophyta</taxon>
        <taxon>Embryophyta</taxon>
        <taxon>Tracheophyta</taxon>
        <taxon>Spermatophyta</taxon>
        <taxon>Magnoliopsida</taxon>
        <taxon>eudicotyledons</taxon>
        <taxon>Gunneridae</taxon>
        <taxon>Pentapetalae</taxon>
        <taxon>rosids</taxon>
        <taxon>fabids</taxon>
        <taxon>Fabales</taxon>
        <taxon>Fabaceae</taxon>
        <taxon>Papilionoideae</taxon>
        <taxon>50 kb inversion clade</taxon>
        <taxon>dalbergioids sensu lato</taxon>
        <taxon>Dalbergieae</taxon>
        <taxon>Pterocarpus clade</taxon>
        <taxon>Stylosanthes</taxon>
    </lineage>
</organism>
<dbReference type="PRINTS" id="PR00463">
    <property type="entry name" value="EP450I"/>
</dbReference>
<evidence type="ECO:0000256" key="2">
    <source>
        <dbReference type="ARBA" id="ARBA00010617"/>
    </source>
</evidence>
<keyword evidence="9 11" id="KW-0503">Monooxygenase</keyword>
<evidence type="ECO:0008006" key="15">
    <source>
        <dbReference type="Google" id="ProtNLM"/>
    </source>
</evidence>
<dbReference type="Proteomes" id="UP001341840">
    <property type="component" value="Unassembled WGS sequence"/>
</dbReference>
<gene>
    <name evidence="13" type="ORF">PIB30_064916</name>
</gene>